<evidence type="ECO:0000313" key="2">
    <source>
        <dbReference type="Proteomes" id="UP000188184"/>
    </source>
</evidence>
<evidence type="ECO:0000313" key="1">
    <source>
        <dbReference type="EMBL" id="AQQ53469.1"/>
    </source>
</evidence>
<dbReference type="OrthoDB" id="9787880at2"/>
<organism evidence="1 2">
    <name type="scientific">Planococcus lenghuensis</name>
    <dbReference type="NCBI Taxonomy" id="2213202"/>
    <lineage>
        <taxon>Bacteria</taxon>
        <taxon>Bacillati</taxon>
        <taxon>Bacillota</taxon>
        <taxon>Bacilli</taxon>
        <taxon>Bacillales</taxon>
        <taxon>Caryophanaceae</taxon>
        <taxon>Planococcus</taxon>
    </lineage>
</organism>
<accession>A0A1Q2KZ42</accession>
<protein>
    <recommendedName>
        <fullName evidence="3">Nudix hydrolase domain-containing protein</fullName>
    </recommendedName>
</protein>
<name>A0A1Q2KZ42_9BACL</name>
<gene>
    <name evidence="1" type="ORF">B0X71_10545</name>
</gene>
<keyword evidence="2" id="KW-1185">Reference proteome</keyword>
<dbReference type="RefSeq" id="WP_077589366.1">
    <property type="nucleotide sequence ID" value="NZ_CP019640.1"/>
</dbReference>
<sequence length="74" mass="8638">MEFVKKACLKNTDVTTHFFLCKIKEGQITYQDPDDSIEEIAWKTSDESLKLEHDYPEDQETLLSFLWTSGCQAF</sequence>
<dbReference type="AlphaFoldDB" id="A0A1Q2KZ42"/>
<evidence type="ECO:0008006" key="3">
    <source>
        <dbReference type="Google" id="ProtNLM"/>
    </source>
</evidence>
<proteinExistence type="predicted"/>
<dbReference type="Proteomes" id="UP000188184">
    <property type="component" value="Chromosome"/>
</dbReference>
<reference evidence="1 2" key="1">
    <citation type="submission" date="2017-02" db="EMBL/GenBank/DDBJ databases">
        <title>The complete genomic sequence of a novel cold adapted crude oil-degrading bacterium Planococcus qaidamina Y42.</title>
        <authorList>
            <person name="Yang R."/>
        </authorList>
    </citation>
    <scope>NUCLEOTIDE SEQUENCE [LARGE SCALE GENOMIC DNA]</scope>
    <source>
        <strain evidence="1 2">Y42</strain>
    </source>
</reference>
<dbReference type="KEGG" id="pmar:B0X71_10545"/>
<dbReference type="EMBL" id="CP019640">
    <property type="protein sequence ID" value="AQQ53469.1"/>
    <property type="molecule type" value="Genomic_DNA"/>
</dbReference>